<comment type="subcellular location">
    <subcellularLocation>
        <location evidence="1">Cell membrane</location>
    </subcellularLocation>
</comment>
<dbReference type="EMBL" id="JAJEPR010000002">
    <property type="protein sequence ID" value="MCC2188470.1"/>
    <property type="molecule type" value="Genomic_DNA"/>
</dbReference>
<evidence type="ECO:0000256" key="2">
    <source>
        <dbReference type="ARBA" id="ARBA00022475"/>
    </source>
</evidence>
<gene>
    <name evidence="8" type="ORF">LKD71_01300</name>
</gene>
<keyword evidence="2" id="KW-1003">Cell membrane</keyword>
<keyword evidence="4 6" id="KW-1133">Transmembrane helix</keyword>
<accession>A0AAE3DQE7</accession>
<organism evidence="8 9">
    <name type="scientific">Fusicatenibacter faecihominis</name>
    <dbReference type="NCBI Taxonomy" id="2881276"/>
    <lineage>
        <taxon>Bacteria</taxon>
        <taxon>Bacillati</taxon>
        <taxon>Bacillota</taxon>
        <taxon>Clostridia</taxon>
        <taxon>Lachnospirales</taxon>
        <taxon>Lachnospiraceae</taxon>
        <taxon>Fusicatenibacter</taxon>
    </lineage>
</organism>
<evidence type="ECO:0000256" key="5">
    <source>
        <dbReference type="ARBA" id="ARBA00023136"/>
    </source>
</evidence>
<evidence type="ECO:0000256" key="6">
    <source>
        <dbReference type="SAM" id="Phobius"/>
    </source>
</evidence>
<proteinExistence type="predicted"/>
<dbReference type="GO" id="GO:0036376">
    <property type="term" value="P:sodium ion export across plasma membrane"/>
    <property type="evidence" value="ECO:0007669"/>
    <property type="project" value="InterPro"/>
</dbReference>
<comment type="caution">
    <text evidence="8">The sequence shown here is derived from an EMBL/GenBank/DDBJ whole genome shotgun (WGS) entry which is preliminary data.</text>
</comment>
<dbReference type="RefSeq" id="WP_227614049.1">
    <property type="nucleotide sequence ID" value="NZ_JAJEPR010000002.1"/>
</dbReference>
<evidence type="ECO:0000256" key="4">
    <source>
        <dbReference type="ARBA" id="ARBA00022989"/>
    </source>
</evidence>
<keyword evidence="3 6" id="KW-0812">Transmembrane</keyword>
<feature type="transmembrane region" description="Helical" evidence="6">
    <location>
        <begin position="144"/>
        <end position="166"/>
    </location>
</feature>
<dbReference type="Proteomes" id="UP001197875">
    <property type="component" value="Unassembled WGS sequence"/>
</dbReference>
<dbReference type="InterPro" id="IPR005899">
    <property type="entry name" value="Na_pump_deCOase"/>
</dbReference>
<evidence type="ECO:0000256" key="1">
    <source>
        <dbReference type="ARBA" id="ARBA00004236"/>
    </source>
</evidence>
<dbReference type="AlphaFoldDB" id="A0AAE3DQE7"/>
<evidence type="ECO:0000256" key="7">
    <source>
        <dbReference type="SAM" id="SignalP"/>
    </source>
</evidence>
<sequence>MKKSLLSLALVVCMVCLSCVTVFAAKDKVLTEDQVASYKSGAVKVIEQIAGLSDEEIQNYLDQDDDFVTAALTSWDNAKDELGAYVEVGDQTVTTDGNNVIINSDVTYENKTADVELIVNSKTNTSESMAFNINYTMGEKMEQAGLNTLMGLGIVFLMLIFLSFLISQFKHISKLTEKNKPAAPAALAPAPAPAVVEEEPEEELADDGELVAVIAAAIAAYEGSTSTDGFVVRSIKRSKTNKWKRA</sequence>
<dbReference type="GO" id="GO:0005886">
    <property type="term" value="C:plasma membrane"/>
    <property type="evidence" value="ECO:0007669"/>
    <property type="project" value="UniProtKB-SubCell"/>
</dbReference>
<name>A0AAE3DQE7_9FIRM</name>
<dbReference type="NCBIfam" id="TIGR01195">
    <property type="entry name" value="oadG_fam"/>
    <property type="match status" value="1"/>
</dbReference>
<protein>
    <submittedName>
        <fullName evidence="8">OadG family protein</fullName>
    </submittedName>
</protein>
<keyword evidence="5 6" id="KW-0472">Membrane</keyword>
<evidence type="ECO:0000313" key="8">
    <source>
        <dbReference type="EMBL" id="MCC2188470.1"/>
    </source>
</evidence>
<dbReference type="Pfam" id="PF04277">
    <property type="entry name" value="OAD_gamma"/>
    <property type="match status" value="1"/>
</dbReference>
<keyword evidence="7" id="KW-0732">Signal</keyword>
<dbReference type="GO" id="GO:0015081">
    <property type="term" value="F:sodium ion transmembrane transporter activity"/>
    <property type="evidence" value="ECO:0007669"/>
    <property type="project" value="InterPro"/>
</dbReference>
<feature type="chain" id="PRO_5041985130" evidence="7">
    <location>
        <begin position="25"/>
        <end position="246"/>
    </location>
</feature>
<evidence type="ECO:0000256" key="3">
    <source>
        <dbReference type="ARBA" id="ARBA00022692"/>
    </source>
</evidence>
<keyword evidence="9" id="KW-1185">Reference proteome</keyword>
<feature type="signal peptide" evidence="7">
    <location>
        <begin position="1"/>
        <end position="24"/>
    </location>
</feature>
<reference evidence="8 9" key="1">
    <citation type="submission" date="2021-10" db="EMBL/GenBank/DDBJ databases">
        <title>Anaerobic single-cell dispensing facilitates the cultivation of human gut bacteria.</title>
        <authorList>
            <person name="Afrizal A."/>
        </authorList>
    </citation>
    <scope>NUCLEOTIDE SEQUENCE [LARGE SCALE GENOMIC DNA]</scope>
    <source>
        <strain evidence="8 9">CLA-AA-H277</strain>
    </source>
</reference>
<evidence type="ECO:0000313" key="9">
    <source>
        <dbReference type="Proteomes" id="UP001197875"/>
    </source>
</evidence>